<sequence>MARSIPSLRLADVFEAGRAALMAQYGVRLQAHQQRAMAAITACRSGALGALDWRCVDCTGSRETLRSCGHRSCPACQNHSTTAWLERQRAKLLPVDYFMITFTLPAGLRPLAHAQPRAVYAALFKAAAGTVKGFGAHQLKAELGQCAVLHTHNRRLDLHPHVHVVVPGGGIDAARRQWRKVQGRYLFNEFALARVFRAKLLRALHEAGVSIPVGLPPRWVVDCRSVGSGEPALEYLSRYLYRGVIRERDLVDYDDSAGTVTFRSTARRKSFPLY</sequence>
<dbReference type="Pfam" id="PF14319">
    <property type="entry name" value="Zn_Tnp_IS91"/>
    <property type="match status" value="1"/>
</dbReference>
<evidence type="ECO:0000313" key="3">
    <source>
        <dbReference type="EMBL" id="MDT0498845.1"/>
    </source>
</evidence>
<dbReference type="PANTHER" id="PTHR37023:SF1">
    <property type="entry name" value="ISSOD25 TRANSPOSASE TNPA_ISSOD25"/>
    <property type="match status" value="1"/>
</dbReference>
<evidence type="ECO:0000313" key="4">
    <source>
        <dbReference type="Proteomes" id="UP001254608"/>
    </source>
</evidence>
<feature type="domain" description="Transposase zinc-binding" evidence="2">
    <location>
        <begin position="22"/>
        <end position="104"/>
    </location>
</feature>
<dbReference type="RefSeq" id="WP_311366257.1">
    <property type="nucleotide sequence ID" value="NZ_JAVRIC010000027.1"/>
</dbReference>
<dbReference type="PANTHER" id="PTHR37023">
    <property type="entry name" value="TRANSPOSASE"/>
    <property type="match status" value="1"/>
</dbReference>
<keyword evidence="4" id="KW-1185">Reference proteome</keyword>
<reference evidence="3 4" key="1">
    <citation type="submission" date="2023-09" db="EMBL/GenBank/DDBJ databases">
        <authorList>
            <person name="Rey-Velasco X."/>
        </authorList>
    </citation>
    <scope>NUCLEOTIDE SEQUENCE [LARGE SCALE GENOMIC DNA]</scope>
    <source>
        <strain evidence="3 4">W345</strain>
    </source>
</reference>
<evidence type="ECO:0000259" key="1">
    <source>
        <dbReference type="Pfam" id="PF04986"/>
    </source>
</evidence>
<feature type="domain" description="Transposase IS801/IS1294" evidence="1">
    <location>
        <begin position="144"/>
        <end position="268"/>
    </location>
</feature>
<dbReference type="InterPro" id="IPR007069">
    <property type="entry name" value="Transposase_32"/>
</dbReference>
<gene>
    <name evidence="3" type="ORF">RM530_15965</name>
</gene>
<name>A0ABU2WLT8_9GAMM</name>
<proteinExistence type="predicted"/>
<dbReference type="InterPro" id="IPR026889">
    <property type="entry name" value="Zn_Tnp"/>
</dbReference>
<evidence type="ECO:0000259" key="2">
    <source>
        <dbReference type="Pfam" id="PF14319"/>
    </source>
</evidence>
<dbReference type="EMBL" id="JAVRIC010000027">
    <property type="protein sequence ID" value="MDT0498845.1"/>
    <property type="molecule type" value="Genomic_DNA"/>
</dbReference>
<dbReference type="Proteomes" id="UP001254608">
    <property type="component" value="Unassembled WGS sequence"/>
</dbReference>
<dbReference type="Pfam" id="PF04986">
    <property type="entry name" value="Y2_Tnp"/>
    <property type="match status" value="1"/>
</dbReference>
<comment type="caution">
    <text evidence="3">The sequence shown here is derived from an EMBL/GenBank/DDBJ whole genome shotgun (WGS) entry which is preliminary data.</text>
</comment>
<protein>
    <submittedName>
        <fullName evidence="3">Transposase</fullName>
    </submittedName>
</protein>
<accession>A0ABU2WLT8</accession>
<organism evidence="3 4">
    <name type="scientific">Banduia mediterranea</name>
    <dbReference type="NCBI Taxonomy" id="3075609"/>
    <lineage>
        <taxon>Bacteria</taxon>
        <taxon>Pseudomonadati</taxon>
        <taxon>Pseudomonadota</taxon>
        <taxon>Gammaproteobacteria</taxon>
        <taxon>Nevskiales</taxon>
        <taxon>Algiphilaceae</taxon>
        <taxon>Banduia</taxon>
    </lineage>
</organism>